<dbReference type="EMBL" id="CP101914">
    <property type="protein sequence ID" value="UUI04059.1"/>
    <property type="molecule type" value="Genomic_DNA"/>
</dbReference>
<organism evidence="1 2">
    <name type="scientific">Oceanobacillus jeddahense</name>
    <dbReference type="NCBI Taxonomy" id="1462527"/>
    <lineage>
        <taxon>Bacteria</taxon>
        <taxon>Bacillati</taxon>
        <taxon>Bacillota</taxon>
        <taxon>Bacilli</taxon>
        <taxon>Bacillales</taxon>
        <taxon>Bacillaceae</taxon>
        <taxon>Oceanobacillus</taxon>
    </lineage>
</organism>
<protein>
    <recommendedName>
        <fullName evidence="3">FbpB family small basic protein</fullName>
    </recommendedName>
</protein>
<evidence type="ECO:0000313" key="2">
    <source>
        <dbReference type="Proteomes" id="UP001059773"/>
    </source>
</evidence>
<dbReference type="Proteomes" id="UP001059773">
    <property type="component" value="Chromosome"/>
</dbReference>
<gene>
    <name evidence="1" type="ORF">NP439_05050</name>
</gene>
<sequence length="41" mass="5020">MLKKLFKSKRKAQQDVYMQNEEHLLRERLAVQYETIRAGIR</sequence>
<keyword evidence="2" id="KW-1185">Reference proteome</keyword>
<dbReference type="RefSeq" id="WP_256709055.1">
    <property type="nucleotide sequence ID" value="NZ_CABKTI010000005.1"/>
</dbReference>
<accession>A0ABY5JZW1</accession>
<evidence type="ECO:0008006" key="3">
    <source>
        <dbReference type="Google" id="ProtNLM"/>
    </source>
</evidence>
<evidence type="ECO:0000313" key="1">
    <source>
        <dbReference type="EMBL" id="UUI04059.1"/>
    </source>
</evidence>
<proteinExistence type="predicted"/>
<name>A0ABY5JZW1_9BACI</name>
<reference evidence="1" key="1">
    <citation type="submission" date="2022-07" db="EMBL/GenBank/DDBJ databases">
        <title>FELIX.</title>
        <authorList>
            <person name="Wan K.H."/>
            <person name="Park S."/>
            <person name="Lawrence Q."/>
            <person name="Eichenberger J.P."/>
            <person name="Booth B.W."/>
            <person name="Piaggio A.J."/>
            <person name="Chandler J.C."/>
            <person name="Franklin A.B."/>
            <person name="Celniker S.E."/>
        </authorList>
    </citation>
    <scope>NUCLEOTIDE SEQUENCE</scope>
    <source>
        <strain evidence="1">QA-1986 374</strain>
    </source>
</reference>